<protein>
    <submittedName>
        <fullName evidence="3">GAF domain-containing protein</fullName>
    </submittedName>
</protein>
<evidence type="ECO:0000259" key="2">
    <source>
        <dbReference type="Pfam" id="PF13185"/>
    </source>
</evidence>
<dbReference type="EMBL" id="QFYP01000001">
    <property type="protein sequence ID" value="RAK60537.1"/>
    <property type="molecule type" value="Genomic_DNA"/>
</dbReference>
<dbReference type="Pfam" id="PF13185">
    <property type="entry name" value="GAF_2"/>
    <property type="match status" value="1"/>
</dbReference>
<gene>
    <name evidence="3" type="ORF">DJ021_12350</name>
</gene>
<evidence type="ECO:0000256" key="1">
    <source>
        <dbReference type="ARBA" id="ARBA00038454"/>
    </source>
</evidence>
<proteinExistence type="inferred from homology"/>
<dbReference type="SUPFAM" id="SSF55781">
    <property type="entry name" value="GAF domain-like"/>
    <property type="match status" value="1"/>
</dbReference>
<feature type="domain" description="GAF" evidence="2">
    <location>
        <begin position="57"/>
        <end position="158"/>
    </location>
</feature>
<organism evidence="3 4">
    <name type="scientific">Phenylobacterium hankyongense</name>
    <dbReference type="NCBI Taxonomy" id="1813876"/>
    <lineage>
        <taxon>Bacteria</taxon>
        <taxon>Pseudomonadati</taxon>
        <taxon>Pseudomonadota</taxon>
        <taxon>Alphaproteobacteria</taxon>
        <taxon>Caulobacterales</taxon>
        <taxon>Caulobacteraceae</taxon>
        <taxon>Phenylobacterium</taxon>
    </lineage>
</organism>
<dbReference type="AlphaFoldDB" id="A0A328B156"/>
<evidence type="ECO:0000313" key="3">
    <source>
        <dbReference type="EMBL" id="RAK60537.1"/>
    </source>
</evidence>
<keyword evidence="4" id="KW-1185">Reference proteome</keyword>
<dbReference type="PANTHER" id="PTHR21021">
    <property type="entry name" value="GAF/PUTATIVE CYTOSKELETAL PROTEIN"/>
    <property type="match status" value="1"/>
</dbReference>
<dbReference type="GO" id="GO:0005829">
    <property type="term" value="C:cytosol"/>
    <property type="evidence" value="ECO:0007669"/>
    <property type="project" value="TreeGrafter"/>
</dbReference>
<accession>A0A328B156</accession>
<name>A0A328B156_9CAUL</name>
<dbReference type="GO" id="GO:0033745">
    <property type="term" value="F:L-methionine-(R)-S-oxide reductase activity"/>
    <property type="evidence" value="ECO:0007669"/>
    <property type="project" value="TreeGrafter"/>
</dbReference>
<dbReference type="InterPro" id="IPR000614">
    <property type="entry name" value="FRMsr_CS"/>
</dbReference>
<sequence>MAEPFNDKVLTGSKAERYAAVGGEIAAVLEGELNLTARMATVASMLANTFEHFYWTGFYVVDPEKREELVVGPYQGTLGCLRIAFGRGVCGTAARTRQTQVVEDVNAFPGHIACDSRSVSEIVVPVVDENGHLIAVFDVDSETPAAFDSEDQKGLEQILKSVFAAG</sequence>
<dbReference type="InterPro" id="IPR029016">
    <property type="entry name" value="GAF-like_dom_sf"/>
</dbReference>
<dbReference type="InterPro" id="IPR003018">
    <property type="entry name" value="GAF"/>
</dbReference>
<comment type="similarity">
    <text evidence="1">Belongs to the free Met sulfoxide reductase family.</text>
</comment>
<dbReference type="PANTHER" id="PTHR21021:SF15">
    <property type="entry name" value="FREE METHIONINE-R-SULFOXIDE REDUCTASE"/>
    <property type="match status" value="1"/>
</dbReference>
<reference evidence="4" key="1">
    <citation type="submission" date="2018-05" db="EMBL/GenBank/DDBJ databases">
        <authorList>
            <person name="Li X."/>
        </authorList>
    </citation>
    <scope>NUCLEOTIDE SEQUENCE [LARGE SCALE GENOMIC DNA]</scope>
    <source>
        <strain evidence="4">HKS-05</strain>
    </source>
</reference>
<dbReference type="OrthoDB" id="9796252at2"/>
<dbReference type="InterPro" id="IPR051330">
    <property type="entry name" value="Phosphatase_reg/MetRdx"/>
</dbReference>
<dbReference type="FunFam" id="3.30.450.40:FF:000008">
    <property type="entry name" value="GAF domain-containing proteins"/>
    <property type="match status" value="1"/>
</dbReference>
<dbReference type="RefSeq" id="WP_111457830.1">
    <property type="nucleotide sequence ID" value="NZ_QFYP01000001.1"/>
</dbReference>
<evidence type="ECO:0000313" key="4">
    <source>
        <dbReference type="Proteomes" id="UP000249842"/>
    </source>
</evidence>
<dbReference type="Proteomes" id="UP000249842">
    <property type="component" value="Unassembled WGS sequence"/>
</dbReference>
<comment type="caution">
    <text evidence="3">The sequence shown here is derived from an EMBL/GenBank/DDBJ whole genome shotgun (WGS) entry which is preliminary data.</text>
</comment>
<dbReference type="PROSITE" id="PS01320">
    <property type="entry name" value="UPF0067"/>
    <property type="match status" value="1"/>
</dbReference>
<dbReference type="Gene3D" id="3.30.450.40">
    <property type="match status" value="1"/>
</dbReference>